<comment type="caution">
    <text evidence="1">The sequence shown here is derived from an EMBL/GenBank/DDBJ whole genome shotgun (WGS) entry which is preliminary data.</text>
</comment>
<dbReference type="Proteomes" id="UP000093796">
    <property type="component" value="Unassembled WGS sequence"/>
</dbReference>
<dbReference type="PATRIC" id="fig|438.15.peg.1300"/>
<dbReference type="RefSeq" id="WP_003629114.1">
    <property type="nucleotide sequence ID" value="NZ_LYUD01000099.1"/>
</dbReference>
<proteinExistence type="predicted"/>
<evidence type="ECO:0000313" key="1">
    <source>
        <dbReference type="EMBL" id="OAZ72588.1"/>
    </source>
</evidence>
<evidence type="ECO:0000313" key="2">
    <source>
        <dbReference type="Proteomes" id="UP000093796"/>
    </source>
</evidence>
<name>A0A1A0DBD0_ACEPA</name>
<organism evidence="1 2">
    <name type="scientific">Acetobacter pasteurianus</name>
    <name type="common">Acetobacter turbidans</name>
    <dbReference type="NCBI Taxonomy" id="438"/>
    <lineage>
        <taxon>Bacteria</taxon>
        <taxon>Pseudomonadati</taxon>
        <taxon>Pseudomonadota</taxon>
        <taxon>Alphaproteobacteria</taxon>
        <taxon>Acetobacterales</taxon>
        <taxon>Acetobacteraceae</taxon>
        <taxon>Acetobacter</taxon>
    </lineage>
</organism>
<gene>
    <name evidence="1" type="ORF">SRCM100623_01129</name>
</gene>
<dbReference type="EMBL" id="LYUD01000099">
    <property type="protein sequence ID" value="OAZ72588.1"/>
    <property type="molecule type" value="Genomic_DNA"/>
</dbReference>
<sequence>MLLRSAPPVEMPKMPRGRMVRVKLGCMAGLGLLYGAFVWHLAHEKIAPRPNPAARVAIRFIKVPMVLPPAPPPVEPVLVQPAPVSFPPPKLVLRHAGQRR</sequence>
<reference evidence="1 2" key="1">
    <citation type="submission" date="2016-05" db="EMBL/GenBank/DDBJ databases">
        <title>Genome sequencing of Acetobacter pasteurianus strain SRCM100623.</title>
        <authorList>
            <person name="Song Y.R."/>
        </authorList>
    </citation>
    <scope>NUCLEOTIDE SEQUENCE [LARGE SCALE GENOMIC DNA]</scope>
    <source>
        <strain evidence="1 2">SRCM100623</strain>
    </source>
</reference>
<dbReference type="OrthoDB" id="7226158at2"/>
<accession>A0A1A0DBD0</accession>
<protein>
    <submittedName>
        <fullName evidence="1">Uncharacterized protein</fullName>
    </submittedName>
</protein>
<dbReference type="AlphaFoldDB" id="A0A1A0DBD0"/>